<proteinExistence type="predicted"/>
<gene>
    <name evidence="2" type="ORF">CYLTODRAFT_421663</name>
</gene>
<dbReference type="OrthoDB" id="3028765at2759"/>
<evidence type="ECO:0000313" key="3">
    <source>
        <dbReference type="Proteomes" id="UP000054007"/>
    </source>
</evidence>
<feature type="region of interest" description="Disordered" evidence="1">
    <location>
        <begin position="1"/>
        <end position="97"/>
    </location>
</feature>
<sequence length="457" mass="51825">MAVDSRPQSPTEYRKPLRSRRSTLSSEHGRPARPKPRSSLPEVVRCETPDSCFSSSDDCREDNQARRVEDGDGLRRQRTPHEHARRARRHSRSRANDELDALRAEMQKQREYYTSCVSSWQARCEELEASCSKYRTNLDDAERKVRDLQSQLDQEQSKRLDTEQQLDVGRRELQEAHTYLETSDRMSGEDVMGLVRALNSEIFQFAAAIAETRSCREDVLMDKPSLDDLEKFVGTSLVDILRRDSVPGADPEFLLQTAIRVALAKVAHRWTKLFSVSDNSQAEVRAAFDSIRTTSPQSVSARWRSLIYARHKYGDTRMAHAKLCALLKDAVDTVIDALGYTPFDGVEGDISAITDAVFKLDRATGEAALSQNLGVGFAKPAKPYDARVMEDVDCHQRQEEEGTIACCIEVGLYCTVRGQFGDCLSKQWLLKPKIYLESMFYGDFIIGDLFDEWEGDI</sequence>
<accession>A0A0D7BD69</accession>
<organism evidence="2 3">
    <name type="scientific">Cylindrobasidium torrendii FP15055 ss-10</name>
    <dbReference type="NCBI Taxonomy" id="1314674"/>
    <lineage>
        <taxon>Eukaryota</taxon>
        <taxon>Fungi</taxon>
        <taxon>Dikarya</taxon>
        <taxon>Basidiomycota</taxon>
        <taxon>Agaricomycotina</taxon>
        <taxon>Agaricomycetes</taxon>
        <taxon>Agaricomycetidae</taxon>
        <taxon>Agaricales</taxon>
        <taxon>Marasmiineae</taxon>
        <taxon>Physalacriaceae</taxon>
        <taxon>Cylindrobasidium</taxon>
    </lineage>
</organism>
<protein>
    <submittedName>
        <fullName evidence="2">Uncharacterized protein</fullName>
    </submittedName>
</protein>
<dbReference type="AlphaFoldDB" id="A0A0D7BD69"/>
<feature type="compositionally biased region" description="Basic and acidic residues" evidence="1">
    <location>
        <begin position="57"/>
        <end position="82"/>
    </location>
</feature>
<dbReference type="Proteomes" id="UP000054007">
    <property type="component" value="Unassembled WGS sequence"/>
</dbReference>
<evidence type="ECO:0000313" key="2">
    <source>
        <dbReference type="EMBL" id="KIY68438.1"/>
    </source>
</evidence>
<reference evidence="2 3" key="1">
    <citation type="journal article" date="2015" name="Fungal Genet. Biol.">
        <title>Evolution of novel wood decay mechanisms in Agaricales revealed by the genome sequences of Fistulina hepatica and Cylindrobasidium torrendii.</title>
        <authorList>
            <person name="Floudas D."/>
            <person name="Held B.W."/>
            <person name="Riley R."/>
            <person name="Nagy L.G."/>
            <person name="Koehler G."/>
            <person name="Ransdell A.S."/>
            <person name="Younus H."/>
            <person name="Chow J."/>
            <person name="Chiniquy J."/>
            <person name="Lipzen A."/>
            <person name="Tritt A."/>
            <person name="Sun H."/>
            <person name="Haridas S."/>
            <person name="LaButti K."/>
            <person name="Ohm R.A."/>
            <person name="Kues U."/>
            <person name="Blanchette R.A."/>
            <person name="Grigoriev I.V."/>
            <person name="Minto R.E."/>
            <person name="Hibbett D.S."/>
        </authorList>
    </citation>
    <scope>NUCLEOTIDE SEQUENCE [LARGE SCALE GENOMIC DNA]</scope>
    <source>
        <strain evidence="2 3">FP15055 ss-10</strain>
    </source>
</reference>
<name>A0A0D7BD69_9AGAR</name>
<keyword evidence="3" id="KW-1185">Reference proteome</keyword>
<evidence type="ECO:0000256" key="1">
    <source>
        <dbReference type="SAM" id="MobiDB-lite"/>
    </source>
</evidence>
<feature type="compositionally biased region" description="Polar residues" evidence="1">
    <location>
        <begin position="1"/>
        <end position="11"/>
    </location>
</feature>
<feature type="compositionally biased region" description="Basic residues" evidence="1">
    <location>
        <begin position="83"/>
        <end position="93"/>
    </location>
</feature>
<dbReference type="EMBL" id="KN880503">
    <property type="protein sequence ID" value="KIY68438.1"/>
    <property type="molecule type" value="Genomic_DNA"/>
</dbReference>
<dbReference type="Gene3D" id="1.20.5.1700">
    <property type="match status" value="1"/>
</dbReference>